<proteinExistence type="inferred from homology"/>
<gene>
    <name evidence="11" type="ORF">SAMN05421733_101327</name>
</gene>
<dbReference type="GO" id="GO:0004637">
    <property type="term" value="F:phosphoribosylamine-glycine ligase activity"/>
    <property type="evidence" value="ECO:0007669"/>
    <property type="project" value="TreeGrafter"/>
</dbReference>
<comment type="pathway">
    <text evidence="1">Purine metabolism; IMP biosynthesis via de novo pathway; 5-amino-1-(5-phospho-D-ribosyl)imidazole from N(2)-formyl-N(1)-(5-phospho-D-ribosyl)glycinamide: step 2/2.</text>
</comment>
<evidence type="ECO:0000256" key="9">
    <source>
        <dbReference type="ARBA" id="ARBA00049057"/>
    </source>
</evidence>
<evidence type="ECO:0000259" key="10">
    <source>
        <dbReference type="Pfam" id="PF02769"/>
    </source>
</evidence>
<dbReference type="PANTHER" id="PTHR10520">
    <property type="entry name" value="TRIFUNCTIONAL PURINE BIOSYNTHETIC PROTEIN ADENOSINE-3-RELATED"/>
    <property type="match status" value="1"/>
</dbReference>
<keyword evidence="4 11" id="KW-0436">Ligase</keyword>
<dbReference type="Gene3D" id="3.90.650.10">
    <property type="entry name" value="PurM-like C-terminal domain"/>
    <property type="match status" value="1"/>
</dbReference>
<evidence type="ECO:0000256" key="5">
    <source>
        <dbReference type="ARBA" id="ARBA00022741"/>
    </source>
</evidence>
<evidence type="ECO:0000256" key="1">
    <source>
        <dbReference type="ARBA" id="ARBA00004686"/>
    </source>
</evidence>
<reference evidence="12" key="1">
    <citation type="submission" date="2016-09" db="EMBL/GenBank/DDBJ databases">
        <authorList>
            <person name="Varghese N."/>
            <person name="Submissions S."/>
        </authorList>
    </citation>
    <scope>NUCLEOTIDE SEQUENCE [LARGE SCALE GENOMIC DNA]</scope>
    <source>
        <strain evidence="12">ANC 4422</strain>
    </source>
</reference>
<dbReference type="EC" id="6.3.3.1" evidence="3"/>
<comment type="catalytic activity">
    <reaction evidence="9">
        <text>2-formamido-N(1)-(5-O-phospho-beta-D-ribosyl)acetamidine + ATP = 5-amino-1-(5-phospho-beta-D-ribosyl)imidazole + ADP + phosphate + H(+)</text>
        <dbReference type="Rhea" id="RHEA:23032"/>
        <dbReference type="ChEBI" id="CHEBI:15378"/>
        <dbReference type="ChEBI" id="CHEBI:30616"/>
        <dbReference type="ChEBI" id="CHEBI:43474"/>
        <dbReference type="ChEBI" id="CHEBI:137981"/>
        <dbReference type="ChEBI" id="CHEBI:147287"/>
        <dbReference type="ChEBI" id="CHEBI:456216"/>
        <dbReference type="EC" id="6.3.3.1"/>
    </reaction>
</comment>
<evidence type="ECO:0000313" key="11">
    <source>
        <dbReference type="EMBL" id="SDB82450.1"/>
    </source>
</evidence>
<dbReference type="STRING" id="1219383.SAMN05421733_101327"/>
<evidence type="ECO:0000256" key="7">
    <source>
        <dbReference type="ARBA" id="ARBA00031908"/>
    </source>
</evidence>
<dbReference type="PANTHER" id="PTHR10520:SF12">
    <property type="entry name" value="TRIFUNCTIONAL PURINE BIOSYNTHETIC PROTEIN ADENOSINE-3"/>
    <property type="match status" value="1"/>
</dbReference>
<accession>A0A1G6GKH1</accession>
<keyword evidence="12" id="KW-1185">Reference proteome</keyword>
<dbReference type="EMBL" id="FMYL01000001">
    <property type="protein sequence ID" value="SDB82450.1"/>
    <property type="molecule type" value="Genomic_DNA"/>
</dbReference>
<dbReference type="Proteomes" id="UP000242501">
    <property type="component" value="Unassembled WGS sequence"/>
</dbReference>
<protein>
    <recommendedName>
        <fullName evidence="3">phosphoribosylformylglycinamidine cyclo-ligase</fullName>
        <ecNumber evidence="3">6.3.3.1</ecNumber>
    </recommendedName>
    <alternativeName>
        <fullName evidence="8">AIR synthase</fullName>
    </alternativeName>
    <alternativeName>
        <fullName evidence="7">Phosphoribosyl-aminoimidazole synthetase</fullName>
    </alternativeName>
</protein>
<dbReference type="AlphaFoldDB" id="A0A1G6GKH1"/>
<keyword evidence="6" id="KW-0067">ATP-binding</keyword>
<evidence type="ECO:0000256" key="2">
    <source>
        <dbReference type="ARBA" id="ARBA00010280"/>
    </source>
</evidence>
<dbReference type="SUPFAM" id="SSF56042">
    <property type="entry name" value="PurM C-terminal domain-like"/>
    <property type="match status" value="1"/>
</dbReference>
<dbReference type="InterPro" id="IPR010918">
    <property type="entry name" value="PurM-like_C_dom"/>
</dbReference>
<dbReference type="InterPro" id="IPR004733">
    <property type="entry name" value="PurM_cligase"/>
</dbReference>
<dbReference type="InterPro" id="IPR036676">
    <property type="entry name" value="PurM-like_C_sf"/>
</dbReference>
<dbReference type="GO" id="GO:0004641">
    <property type="term" value="F:phosphoribosylformylglycinamidine cyclo-ligase activity"/>
    <property type="evidence" value="ECO:0007669"/>
    <property type="project" value="UniProtKB-EC"/>
</dbReference>
<feature type="domain" description="PurM-like C-terminal" evidence="10">
    <location>
        <begin position="137"/>
        <end position="286"/>
    </location>
</feature>
<dbReference type="Gene3D" id="3.30.1330.10">
    <property type="entry name" value="PurM-like, N-terminal domain"/>
    <property type="match status" value="1"/>
</dbReference>
<sequence length="304" mass="33682">MNIDDMLCVGVTDGFLLSNTIGRNGQRVSGDVLKSIIRGYRNFAEKMTSLGVNIRLCGGETADVGDLVKSIMVDSTVYARFPRDHMIDCNTIQPEQAIVGLASFGKATYEDHENSGIASNGFTVARHALLHSSYAEKHPETFSETLTLDQVYRGPYHLSDALPNSNFTVAEALLSPTRSYAPIIKEILEKHRKNISGIIHCTGGALTKCLHFGENIHYIKNNLFEKPAVFQAIQESAHISDRDMWKIFNCGHRMEIYCDKKIADDIVAISKTFNVDAKIIGETKASVTGKNELTVEQYGVSKQY</sequence>
<evidence type="ECO:0000256" key="6">
    <source>
        <dbReference type="ARBA" id="ARBA00022840"/>
    </source>
</evidence>
<organism evidence="11 12">
    <name type="scientific">Acinetobacter boissieri</name>
    <dbReference type="NCBI Taxonomy" id="1219383"/>
    <lineage>
        <taxon>Bacteria</taxon>
        <taxon>Pseudomonadati</taxon>
        <taxon>Pseudomonadota</taxon>
        <taxon>Gammaproteobacteria</taxon>
        <taxon>Moraxellales</taxon>
        <taxon>Moraxellaceae</taxon>
        <taxon>Acinetobacter</taxon>
    </lineage>
</organism>
<name>A0A1G6GKH1_9GAMM</name>
<evidence type="ECO:0000256" key="3">
    <source>
        <dbReference type="ARBA" id="ARBA00013047"/>
    </source>
</evidence>
<dbReference type="Pfam" id="PF02769">
    <property type="entry name" value="AIRS_C"/>
    <property type="match status" value="1"/>
</dbReference>
<dbReference type="GO" id="GO:0005829">
    <property type="term" value="C:cytosol"/>
    <property type="evidence" value="ECO:0007669"/>
    <property type="project" value="TreeGrafter"/>
</dbReference>
<dbReference type="GO" id="GO:0006189">
    <property type="term" value="P:'de novo' IMP biosynthetic process"/>
    <property type="evidence" value="ECO:0007669"/>
    <property type="project" value="UniProtKB-UniPathway"/>
</dbReference>
<dbReference type="InterPro" id="IPR036921">
    <property type="entry name" value="PurM-like_N_sf"/>
</dbReference>
<dbReference type="GO" id="GO:0046084">
    <property type="term" value="P:adenine biosynthetic process"/>
    <property type="evidence" value="ECO:0007669"/>
    <property type="project" value="TreeGrafter"/>
</dbReference>
<evidence type="ECO:0000256" key="4">
    <source>
        <dbReference type="ARBA" id="ARBA00022598"/>
    </source>
</evidence>
<dbReference type="UniPathway" id="UPA00074">
    <property type="reaction ID" value="UER00129"/>
</dbReference>
<comment type="similarity">
    <text evidence="2">Belongs to the AIR synthase family.</text>
</comment>
<dbReference type="GO" id="GO:0005524">
    <property type="term" value="F:ATP binding"/>
    <property type="evidence" value="ECO:0007669"/>
    <property type="project" value="UniProtKB-KW"/>
</dbReference>
<evidence type="ECO:0000313" key="12">
    <source>
        <dbReference type="Proteomes" id="UP000242501"/>
    </source>
</evidence>
<keyword evidence="5" id="KW-0547">Nucleotide-binding</keyword>
<evidence type="ECO:0000256" key="8">
    <source>
        <dbReference type="ARBA" id="ARBA00032931"/>
    </source>
</evidence>